<sequence>MLLFQTGTLPVEHSFEKVFTYCVYCFVEGNLSPVKKGNMPIFEELDFFELVNLEMKLRSIALCDTQAQAADFLYKSDTGEVLIKNPGSRLQNFCTKRGLTFQRIKNVLSRGIHDGNLKLPKVPKRMKFAKEFTLSYILIDSLEQAGALPDTLKDQSYDDLHKLEVYLMAIDHFDSQKEAAVYLFSLADGEPQIKNPGGRLSNFFRPRNLEFTGIKRIFRRARQDGILD</sequence>
<accession>A0A1M5UD03</accession>
<keyword evidence="2" id="KW-1185">Reference proteome</keyword>
<dbReference type="EMBL" id="FQXG01000003">
    <property type="protein sequence ID" value="SHH60788.1"/>
    <property type="molecule type" value="Genomic_DNA"/>
</dbReference>
<protein>
    <submittedName>
        <fullName evidence="1">Uncharacterized protein</fullName>
    </submittedName>
</protein>
<evidence type="ECO:0000313" key="1">
    <source>
        <dbReference type="EMBL" id="SHH60788.1"/>
    </source>
</evidence>
<dbReference type="Proteomes" id="UP000184268">
    <property type="component" value="Unassembled WGS sequence"/>
</dbReference>
<organism evidence="1 2">
    <name type="scientific">Ferrimonas marina</name>
    <dbReference type="NCBI Taxonomy" id="299255"/>
    <lineage>
        <taxon>Bacteria</taxon>
        <taxon>Pseudomonadati</taxon>
        <taxon>Pseudomonadota</taxon>
        <taxon>Gammaproteobacteria</taxon>
        <taxon>Alteromonadales</taxon>
        <taxon>Ferrimonadaceae</taxon>
        <taxon>Ferrimonas</taxon>
    </lineage>
</organism>
<gene>
    <name evidence="1" type="ORF">SAMN02745129_2507</name>
</gene>
<proteinExistence type="predicted"/>
<reference evidence="1 2" key="1">
    <citation type="submission" date="2016-11" db="EMBL/GenBank/DDBJ databases">
        <authorList>
            <person name="Jaros S."/>
            <person name="Januszkiewicz K."/>
            <person name="Wedrychowicz H."/>
        </authorList>
    </citation>
    <scope>NUCLEOTIDE SEQUENCE [LARGE SCALE GENOMIC DNA]</scope>
    <source>
        <strain evidence="1 2">DSM 16917</strain>
    </source>
</reference>
<evidence type="ECO:0000313" key="2">
    <source>
        <dbReference type="Proteomes" id="UP000184268"/>
    </source>
</evidence>
<dbReference type="RefSeq" id="WP_067655323.1">
    <property type="nucleotide sequence ID" value="NZ_FQXG01000003.1"/>
</dbReference>
<dbReference type="AlphaFoldDB" id="A0A1M5UD03"/>
<name>A0A1M5UD03_9GAMM</name>